<name>G1D5I9_9CAUD</name>
<dbReference type="KEGG" id="vg:40081062"/>
<keyword evidence="2" id="KW-1185">Reference proteome</keyword>
<proteinExistence type="predicted"/>
<gene>
    <name evidence="1" type="primary">149</name>
    <name evidence="1" type="ORF">PBI_REY_149</name>
</gene>
<reference evidence="1 2" key="1">
    <citation type="journal article" date="2011" name="PLoS ONE">
        <title>Cluster K Mycobacteriophages: Insights into the Evolutionary Origins of Mycobacteriophage TM4.</title>
        <authorList>
            <person name="Pope W.H."/>
            <person name="Ferreira C.M."/>
            <person name="Jacobs-Sera D."/>
            <person name="Benjamin R.C."/>
            <person name="Davis A.J."/>
            <person name="Dejong R.J."/>
            <person name="Elgin S.C."/>
            <person name="Guilfoile F.R."/>
            <person name="Forsyth M.H."/>
            <person name="Harris A.D."/>
            <person name="Harvey S.E."/>
            <person name="Hughes L.E."/>
            <person name="Hynes P.M."/>
            <person name="Jackson A.S."/>
            <person name="Jalal M.D."/>
            <person name="Macmurray E.A."/>
            <person name="Manley C.M."/>
            <person name="McDonough M.J."/>
            <person name="Mosier J.L."/>
            <person name="Osterbann L.J."/>
            <person name="Rabinowitz H.S."/>
            <person name="Rhyan C.N."/>
            <person name="Russell D.A."/>
            <person name="Saha M.S."/>
            <person name="Shaffer C.D."/>
            <person name="Simon S.E."/>
            <person name="Sims E.F."/>
            <person name="Tovar I.G."/>
            <person name="Weisser E.G."/>
            <person name="Wertz J.T."/>
            <person name="Weston-Hafer K.A."/>
            <person name="Williamson K.E."/>
            <person name="Zhang B."/>
            <person name="Cresawn S.G."/>
            <person name="Jain P."/>
            <person name="Piuri M."/>
            <person name="Jacobs W.R.Jr."/>
            <person name="Hendrix R.W."/>
            <person name="Hatfull G.F."/>
        </authorList>
    </citation>
    <scope>NUCLEOTIDE SEQUENCE [LARGE SCALE GENOMIC DNA]</scope>
    <source>
        <strain evidence="1">Rey</strain>
    </source>
</reference>
<dbReference type="RefSeq" id="YP_009605117.1">
    <property type="nucleotide sequence ID" value="NC_041971.1"/>
</dbReference>
<dbReference type="GeneID" id="40081062"/>
<protein>
    <submittedName>
        <fullName evidence="1">Uncharacterized protein</fullName>
    </submittedName>
</protein>
<dbReference type="EMBL" id="JF937105">
    <property type="protein sequence ID" value="AEK10037.1"/>
    <property type="molecule type" value="Genomic_DNA"/>
</dbReference>
<organism evidence="1 2">
    <name type="scientific">Mycobacterium phage Rey</name>
    <dbReference type="NCBI Taxonomy" id="1034115"/>
    <lineage>
        <taxon>Viruses</taxon>
        <taxon>Duplodnaviria</taxon>
        <taxon>Heunggongvirae</taxon>
        <taxon>Uroviricota</taxon>
        <taxon>Caudoviricetes</taxon>
        <taxon>Vilmaviridae</taxon>
        <taxon>Mclasvirinae</taxon>
        <taxon>Reyvirus</taxon>
        <taxon>Reyvirus rey</taxon>
    </lineage>
</organism>
<dbReference type="OrthoDB" id="39854at10239"/>
<evidence type="ECO:0000313" key="1">
    <source>
        <dbReference type="EMBL" id="AEK10037.1"/>
    </source>
</evidence>
<sequence>MALALLKCPKVDMPAGIYAHFRDNCPDPYKVPYQTEGDANYATARINARRPQSATSTNIAPYRCRCGVWHVSDARRVRVLGKVS</sequence>
<accession>G1D5I9</accession>
<dbReference type="Proteomes" id="UP000008418">
    <property type="component" value="Segment"/>
</dbReference>
<evidence type="ECO:0000313" key="2">
    <source>
        <dbReference type="Proteomes" id="UP000008418"/>
    </source>
</evidence>